<evidence type="ECO:0000259" key="2">
    <source>
        <dbReference type="Pfam" id="PF08327"/>
    </source>
</evidence>
<gene>
    <name evidence="3" type="ORF">BKN37_09225</name>
    <name evidence="4" type="ORF">C1Y40_03533</name>
</gene>
<dbReference type="EMBL" id="MLQM01000035">
    <property type="protein sequence ID" value="OHV04608.1"/>
    <property type="molecule type" value="Genomic_DNA"/>
</dbReference>
<proteinExistence type="inferred from homology"/>
<comment type="similarity">
    <text evidence="1">Belongs to the AHA1 family.</text>
</comment>
<dbReference type="Proteomes" id="UP000238296">
    <property type="component" value="Unassembled WGS sequence"/>
</dbReference>
<protein>
    <submittedName>
        <fullName evidence="3">ATPase</fullName>
    </submittedName>
</protein>
<dbReference type="InterPro" id="IPR023393">
    <property type="entry name" value="START-like_dom_sf"/>
</dbReference>
<sequence>MTEIAADATVVEVDQFYPHPPDRVWRALTTPELMARWLMEPAGFAPVVGTRFAFAGQPIPAVGFSGEIACEVLAVVDGEELAISWADARAEKPSSWVVTWSLRPEGRGIRVILRHSGFDPDDELQQRARTIMGTGWTRIAARLGELLNG</sequence>
<dbReference type="SUPFAM" id="SSF55961">
    <property type="entry name" value="Bet v1-like"/>
    <property type="match status" value="1"/>
</dbReference>
<reference evidence="4" key="3">
    <citation type="submission" date="2018-01" db="EMBL/GenBank/DDBJ databases">
        <authorList>
            <person name="Gaut B.S."/>
            <person name="Morton B.R."/>
            <person name="Clegg M.T."/>
            <person name="Duvall M.R."/>
        </authorList>
    </citation>
    <scope>NUCLEOTIDE SEQUENCE</scope>
    <source>
        <strain evidence="4">ATCC BAA-2683</strain>
    </source>
</reference>
<comment type="caution">
    <text evidence="3">The sequence shown here is derived from an EMBL/GenBank/DDBJ whole genome shotgun (WGS) entry which is preliminary data.</text>
</comment>
<organism evidence="3 5">
    <name type="scientific">Mycobacterium talmoniae</name>
    <dbReference type="NCBI Taxonomy" id="1858794"/>
    <lineage>
        <taxon>Bacteria</taxon>
        <taxon>Bacillati</taxon>
        <taxon>Actinomycetota</taxon>
        <taxon>Actinomycetes</taxon>
        <taxon>Mycobacteriales</taxon>
        <taxon>Mycobacteriaceae</taxon>
        <taxon>Mycobacterium</taxon>
    </lineage>
</organism>
<evidence type="ECO:0000313" key="3">
    <source>
        <dbReference type="EMBL" id="OHV04608.1"/>
    </source>
</evidence>
<evidence type="ECO:0000313" key="4">
    <source>
        <dbReference type="EMBL" id="PQM46303.1"/>
    </source>
</evidence>
<dbReference type="AlphaFoldDB" id="A0A1S1NPB0"/>
<keyword evidence="5" id="KW-1185">Reference proteome</keyword>
<feature type="domain" description="Activator of Hsp90 ATPase homologue 1/2-like C-terminal" evidence="2">
    <location>
        <begin position="19"/>
        <end position="147"/>
    </location>
</feature>
<dbReference type="RefSeq" id="WP_071024705.1">
    <property type="nucleotide sequence ID" value="NZ_MLQM01000035.1"/>
</dbReference>
<name>A0A1S1NPB0_9MYCO</name>
<dbReference type="Gene3D" id="3.30.530.20">
    <property type="match status" value="1"/>
</dbReference>
<accession>A0A1S1NPB0</accession>
<reference evidence="3 5" key="1">
    <citation type="submission" date="2016-10" db="EMBL/GenBank/DDBJ databases">
        <title>Genome sequence of Mycobacterium talmonii.</title>
        <authorList>
            <person name="Greninger A.L."/>
            <person name="Elliott B."/>
            <person name="Vasireddy S."/>
            <person name="Vasireddy R."/>
        </authorList>
    </citation>
    <scope>NUCLEOTIDE SEQUENCE [LARGE SCALE GENOMIC DNA]</scope>
    <source>
        <strain evidence="3">MO-5499</strain>
        <strain evidence="5">NE-TNMC-100812</strain>
    </source>
</reference>
<dbReference type="Pfam" id="PF08327">
    <property type="entry name" value="AHSA1"/>
    <property type="match status" value="1"/>
</dbReference>
<evidence type="ECO:0000313" key="6">
    <source>
        <dbReference type="Proteomes" id="UP000238296"/>
    </source>
</evidence>
<dbReference type="CDD" id="cd07814">
    <property type="entry name" value="SRPBCC_CalC_Aha1-like"/>
    <property type="match status" value="1"/>
</dbReference>
<evidence type="ECO:0000256" key="1">
    <source>
        <dbReference type="ARBA" id="ARBA00006817"/>
    </source>
</evidence>
<dbReference type="EMBL" id="PPEA01000516">
    <property type="protein sequence ID" value="PQM46303.1"/>
    <property type="molecule type" value="Genomic_DNA"/>
</dbReference>
<dbReference type="Proteomes" id="UP000179734">
    <property type="component" value="Unassembled WGS sequence"/>
</dbReference>
<reference evidence="4 6" key="2">
    <citation type="journal article" date="2017" name="Int. J. Syst. Evol. Microbiol.">
        <title>Mycobacterium talmoniae sp. nov., a slowly growing mycobacterium isolated from human respiratory samples.</title>
        <authorList>
            <person name="Davidson R.M."/>
            <person name="DeGroote M.A."/>
            <person name="Marola J.L."/>
            <person name="Buss S."/>
            <person name="Jones V."/>
            <person name="McNeil M.R."/>
            <person name="Freifeld A.G."/>
            <person name="Elaine Epperson L."/>
            <person name="Hasan N.A."/>
            <person name="Jackson M."/>
            <person name="Iwen P.C."/>
            <person name="Salfinger M."/>
            <person name="Strong M."/>
        </authorList>
    </citation>
    <scope>NUCLEOTIDE SEQUENCE [LARGE SCALE GENOMIC DNA]</scope>
    <source>
        <strain evidence="4 6">ATCC BAA-2683</strain>
    </source>
</reference>
<dbReference type="InterPro" id="IPR013538">
    <property type="entry name" value="ASHA1/2-like_C"/>
</dbReference>
<evidence type="ECO:0000313" key="5">
    <source>
        <dbReference type="Proteomes" id="UP000179734"/>
    </source>
</evidence>